<organism evidence="2 3">
    <name type="scientific">Tanacetum coccineum</name>
    <dbReference type="NCBI Taxonomy" id="301880"/>
    <lineage>
        <taxon>Eukaryota</taxon>
        <taxon>Viridiplantae</taxon>
        <taxon>Streptophyta</taxon>
        <taxon>Embryophyta</taxon>
        <taxon>Tracheophyta</taxon>
        <taxon>Spermatophyta</taxon>
        <taxon>Magnoliopsida</taxon>
        <taxon>eudicotyledons</taxon>
        <taxon>Gunneridae</taxon>
        <taxon>Pentapetalae</taxon>
        <taxon>asterids</taxon>
        <taxon>campanulids</taxon>
        <taxon>Asterales</taxon>
        <taxon>Asteraceae</taxon>
        <taxon>Asteroideae</taxon>
        <taxon>Anthemideae</taxon>
        <taxon>Anthemidinae</taxon>
        <taxon>Tanacetum</taxon>
    </lineage>
</organism>
<comment type="caution">
    <text evidence="2">The sequence shown here is derived from an EMBL/GenBank/DDBJ whole genome shotgun (WGS) entry which is preliminary data.</text>
</comment>
<feature type="domain" description="Retrotransposon gag" evidence="1">
    <location>
        <begin position="40"/>
        <end position="96"/>
    </location>
</feature>
<accession>A0ABQ5HVT7</accession>
<evidence type="ECO:0000259" key="1">
    <source>
        <dbReference type="Pfam" id="PF03732"/>
    </source>
</evidence>
<reference evidence="2" key="1">
    <citation type="journal article" date="2022" name="Int. J. Mol. Sci.">
        <title>Draft Genome of Tanacetum Coccineum: Genomic Comparison of Closely Related Tanacetum-Family Plants.</title>
        <authorList>
            <person name="Yamashiro T."/>
            <person name="Shiraishi A."/>
            <person name="Nakayama K."/>
            <person name="Satake H."/>
        </authorList>
    </citation>
    <scope>NUCLEOTIDE SEQUENCE</scope>
</reference>
<dbReference type="Pfam" id="PF03732">
    <property type="entry name" value="Retrotrans_gag"/>
    <property type="match status" value="1"/>
</dbReference>
<evidence type="ECO:0000313" key="3">
    <source>
        <dbReference type="Proteomes" id="UP001151760"/>
    </source>
</evidence>
<evidence type="ECO:0000313" key="2">
    <source>
        <dbReference type="EMBL" id="GJT91601.1"/>
    </source>
</evidence>
<gene>
    <name evidence="2" type="ORF">Tco_1080446</name>
</gene>
<sequence length="168" mass="19373">MRLDVPKFNGSDPDTWILAINEYFSLLETTPEQRLRIIGFIMEGDATDWYRWMTHNKLVTSWEDFLESVRSRFGPSKYDDPQGALFKLLQTGEAFSLARVTEARLEDQWPASAIAKTHDIITVVQTNNPTPSQWISPKERQERLNQSHMKCGTLRYGNAKRVRGSRGP</sequence>
<reference evidence="2" key="2">
    <citation type="submission" date="2022-01" db="EMBL/GenBank/DDBJ databases">
        <authorList>
            <person name="Yamashiro T."/>
            <person name="Shiraishi A."/>
            <person name="Satake H."/>
            <person name="Nakayama K."/>
        </authorList>
    </citation>
    <scope>NUCLEOTIDE SEQUENCE</scope>
</reference>
<dbReference type="InterPro" id="IPR005162">
    <property type="entry name" value="Retrotrans_gag_dom"/>
</dbReference>
<protein>
    <submittedName>
        <fullName evidence="2">Retrotransposon-related protein</fullName>
    </submittedName>
</protein>
<dbReference type="EMBL" id="BQNB010020033">
    <property type="protein sequence ID" value="GJT91601.1"/>
    <property type="molecule type" value="Genomic_DNA"/>
</dbReference>
<dbReference type="Proteomes" id="UP001151760">
    <property type="component" value="Unassembled WGS sequence"/>
</dbReference>
<proteinExistence type="predicted"/>
<keyword evidence="3" id="KW-1185">Reference proteome</keyword>
<name>A0ABQ5HVT7_9ASTR</name>